<feature type="region of interest" description="Disordered" evidence="5">
    <location>
        <begin position="235"/>
        <end position="254"/>
    </location>
</feature>
<gene>
    <name evidence="6" type="primary">Bma-smg-8</name>
    <name evidence="6" type="ORF">BM_Bm4795</name>
</gene>
<evidence type="ECO:0000256" key="1">
    <source>
        <dbReference type="ARBA" id="ARBA00006443"/>
    </source>
</evidence>
<dbReference type="Pfam" id="PF10220">
    <property type="entry name" value="Smg8_Smg9"/>
    <property type="match status" value="2"/>
</dbReference>
<dbReference type="OMA" id="SHIIVFV"/>
<dbReference type="EMBL" id="LN856944">
    <property type="protein sequence ID" value="CDP95542.1"/>
    <property type="molecule type" value="Genomic_DNA"/>
</dbReference>
<evidence type="ECO:0000256" key="2">
    <source>
        <dbReference type="ARBA" id="ARBA00023161"/>
    </source>
</evidence>
<sequence length="518" mass="59421">MRNGLAESLSKWLTESAYNLAMFEGRHVVVVGIVGKASNDCSKADPINHLLGRPIFIQPIVAEGSTASDFFELLSQQEIDYARCLTFLLLYSHLLIYMEPGCRFDQNCCRDLKRANELRRFCQKEIRIKLSAVTGFPQGWSAEGRLAQPRCLFAFHRHLLRGDLNSSRKVSLFPIFQLSFLVFIYCSYALLQEANHVFYIQSQFTCCKNMEEYEFEVFKYDDINEASLDIESLPDKSQKSMTSPEHSFSESSSTSIGESNRAFVFVLFSFYLFKKFILGQFLECVPNTESPSRRPLFPSWSLLCLGASSLYSHKAGLRDMPNFKNGTQFLLPVDVFVTVDPEKWDIDMKEIMGDTYGVRSKRLIKVNKSNREKYYYQYIISSSFSLLLNYSNEIESYILKNMILQESGSTLIRSDLPLWTKCTCRRLPQVSAQLMRLHVVTPKAPVTVVLNPRVQPTSKEPIYHTGEAPIHLEWARYYILRFPYVYAGPHGTVQRPSEAAMSGKLLANCVEVQYIPMH</sequence>
<comment type="similarity">
    <text evidence="1 4">Belongs to the SMG8 family.</text>
</comment>
<evidence type="ECO:0000313" key="6">
    <source>
        <dbReference type="EMBL" id="CDP95542.1"/>
    </source>
</evidence>
<dbReference type="PANTHER" id="PTHR13091">
    <property type="entry name" value="AMPLIFIED IN BREAST CANCER 2-RELATED"/>
    <property type="match status" value="1"/>
</dbReference>
<name>A0A1I9G234_BRUMA</name>
<protein>
    <recommendedName>
        <fullName evidence="3 4">Nonsense-mediated mRNA decay factor SMG8</fullName>
    </recommendedName>
</protein>
<dbReference type="GO" id="GO:0000184">
    <property type="term" value="P:nuclear-transcribed mRNA catabolic process, nonsense-mediated decay"/>
    <property type="evidence" value="ECO:0007669"/>
    <property type="project" value="UniProtKB-UniRule"/>
</dbReference>
<reference evidence="6" key="2">
    <citation type="submission" date="2012-12" db="EMBL/GenBank/DDBJ databases">
        <authorList>
            <consortium name="WormBase Consortium"/>
            <person name="Ghedin E."/>
            <person name="Paulini M."/>
        </authorList>
    </citation>
    <scope>NUCLEOTIDE SEQUENCE</scope>
    <source>
        <strain evidence="6">FR3</strain>
    </source>
</reference>
<evidence type="ECO:0000256" key="3">
    <source>
        <dbReference type="ARBA" id="ARBA00029509"/>
    </source>
</evidence>
<keyword evidence="2 4" id="KW-0866">Nonsense-mediated mRNA decay</keyword>
<accession>A0A1I9G234</accession>
<feature type="compositionally biased region" description="Low complexity" evidence="5">
    <location>
        <begin position="240"/>
        <end position="254"/>
    </location>
</feature>
<comment type="function">
    <text evidence="4">Involved in nonsense-mediated decay (NMD) of mRNAs containing premature stop codons.</text>
</comment>
<dbReference type="PANTHER" id="PTHR13091:SF0">
    <property type="entry name" value="NONSENSE-MEDIATED MRNA DECAY FACTOR SMG8"/>
    <property type="match status" value="1"/>
</dbReference>
<evidence type="ECO:0000256" key="4">
    <source>
        <dbReference type="RuleBase" id="RU367133"/>
    </source>
</evidence>
<dbReference type="AlphaFoldDB" id="A0A1I9G234"/>
<dbReference type="InterPro" id="IPR019354">
    <property type="entry name" value="SMG8-like"/>
</dbReference>
<proteinExistence type="inferred from homology"/>
<evidence type="ECO:0000256" key="5">
    <source>
        <dbReference type="SAM" id="MobiDB-lite"/>
    </source>
</evidence>
<reference evidence="6" key="1">
    <citation type="journal article" date="2007" name="Science">
        <title>Draft genome of the filarial nematode parasite Brugia malayi.</title>
        <authorList>
            <person name="Ghedin E."/>
            <person name="Wang S."/>
            <person name="Spiro D."/>
            <person name="Caler E."/>
            <person name="Zhao Q."/>
            <person name="Crabtree J."/>
            <person name="Allen J.E."/>
            <person name="Delcher A.L."/>
            <person name="Guiliano D.B."/>
            <person name="Miranda-Saavedra D."/>
            <person name="Angiuoli S.V."/>
            <person name="Creasy T."/>
            <person name="Amedeo P."/>
            <person name="Haas B."/>
            <person name="El-Sayed N.M."/>
            <person name="Wortman J.R."/>
            <person name="Feldblyum T."/>
            <person name="Tallon L."/>
            <person name="Schatz M."/>
            <person name="Shumway M."/>
            <person name="Koo H."/>
            <person name="Salzberg S.L."/>
            <person name="Schobel S."/>
            <person name="Pertea M."/>
            <person name="Pop M."/>
            <person name="White O."/>
            <person name="Barton G.J."/>
            <person name="Carlow C.K."/>
            <person name="Crawford M.J."/>
            <person name="Daub J."/>
            <person name="Dimmic M.W."/>
            <person name="Estes C.F."/>
            <person name="Foster J.M."/>
            <person name="Ganatra M."/>
            <person name="Gregory W.F."/>
            <person name="Johnson N.M."/>
            <person name="Jin J."/>
            <person name="Komuniecki R."/>
            <person name="Korf I."/>
            <person name="Kumar S."/>
            <person name="Laney S."/>
            <person name="Li B.W."/>
            <person name="Li W."/>
            <person name="Lindblom T.H."/>
            <person name="Lustigman S."/>
            <person name="Ma D."/>
            <person name="Maina C.V."/>
            <person name="Martin D.M."/>
            <person name="McCarter J.P."/>
            <person name="McReynolds L."/>
            <person name="Mitreva M."/>
            <person name="Nutman T.B."/>
            <person name="Parkinson J."/>
            <person name="Peregrin-Alvarez J.M."/>
            <person name="Poole C."/>
            <person name="Ren Q."/>
            <person name="Saunders L."/>
            <person name="Sluder A.E."/>
            <person name="Smith K."/>
            <person name="Stanke M."/>
            <person name="Unnasch T.R."/>
            <person name="Ware J."/>
            <person name="Wei A.D."/>
            <person name="Weil G."/>
            <person name="Williams D.J."/>
            <person name="Zhang Y."/>
            <person name="Williams S.A."/>
            <person name="Fraser-Liggett C."/>
            <person name="Slatko B."/>
            <person name="Blaxter M.L."/>
            <person name="Scott A.L."/>
        </authorList>
    </citation>
    <scope>NUCLEOTIDE SEQUENCE</scope>
    <source>
        <strain evidence="6">FR3</strain>
    </source>
</reference>
<organism evidence="6">
    <name type="scientific">Brugia malayi</name>
    <name type="common">Filarial nematode worm</name>
    <dbReference type="NCBI Taxonomy" id="6279"/>
    <lineage>
        <taxon>Eukaryota</taxon>
        <taxon>Metazoa</taxon>
        <taxon>Ecdysozoa</taxon>
        <taxon>Nematoda</taxon>
        <taxon>Chromadorea</taxon>
        <taxon>Rhabditida</taxon>
        <taxon>Spirurina</taxon>
        <taxon>Spiruromorpha</taxon>
        <taxon>Filarioidea</taxon>
        <taxon>Onchocercidae</taxon>
        <taxon>Brugia</taxon>
    </lineage>
</organism>